<dbReference type="Proteomes" id="UP001158576">
    <property type="component" value="Chromosome XSR"/>
</dbReference>
<sequence length="214" mass="26365">MNLKAESILDFREYDSDNEPCIEYQVKWKGYSSKHNSWEPRDDLCKERRHRKMVHIYNVEFENKCVYKIKKYRARGFEGLPKIKEYEKKIKRRNYVLNGRHFKKMNAYSKHQEEEEEEDDDDEPKEEIEYKKYLEEQKREQERLRIKEKQEKERKKRERERQAVPAAFLDAAAPDVKKVKLDPRKNGELKDYERLVMERDDSRFLEIPNVLHEF</sequence>
<feature type="domain" description="Chromo" evidence="4">
    <location>
        <begin position="3"/>
        <end position="57"/>
    </location>
</feature>
<keyword evidence="2" id="KW-0539">Nucleus</keyword>
<dbReference type="PROSITE" id="PS00598">
    <property type="entry name" value="CHROMO_1"/>
    <property type="match status" value="1"/>
</dbReference>
<evidence type="ECO:0000256" key="1">
    <source>
        <dbReference type="ARBA" id="ARBA00004123"/>
    </source>
</evidence>
<feature type="compositionally biased region" description="Basic and acidic residues" evidence="3">
    <location>
        <begin position="127"/>
        <end position="153"/>
    </location>
</feature>
<dbReference type="InterPro" id="IPR000953">
    <property type="entry name" value="Chromo/chromo_shadow_dom"/>
</dbReference>
<gene>
    <name evidence="5" type="ORF">OKIOD_LOCUS5534</name>
</gene>
<reference evidence="5 6" key="1">
    <citation type="submission" date="2021-04" db="EMBL/GenBank/DDBJ databases">
        <authorList>
            <person name="Bliznina A."/>
        </authorList>
    </citation>
    <scope>NUCLEOTIDE SEQUENCE [LARGE SCALE GENOMIC DNA]</scope>
</reference>
<evidence type="ECO:0000256" key="3">
    <source>
        <dbReference type="SAM" id="MobiDB-lite"/>
    </source>
</evidence>
<dbReference type="CDD" id="cd00024">
    <property type="entry name" value="CD_CSD"/>
    <property type="match status" value="1"/>
</dbReference>
<evidence type="ECO:0000313" key="5">
    <source>
        <dbReference type="EMBL" id="CAG5094987.1"/>
    </source>
</evidence>
<evidence type="ECO:0000259" key="4">
    <source>
        <dbReference type="PROSITE" id="PS50013"/>
    </source>
</evidence>
<comment type="subcellular location">
    <subcellularLocation>
        <location evidence="1">Nucleus</location>
    </subcellularLocation>
</comment>
<accession>A0ABN7SDC7</accession>
<feature type="region of interest" description="Disordered" evidence="3">
    <location>
        <begin position="106"/>
        <end position="167"/>
    </location>
</feature>
<dbReference type="SMART" id="SM00298">
    <property type="entry name" value="CHROMO"/>
    <property type="match status" value="1"/>
</dbReference>
<dbReference type="Gene3D" id="2.40.50.40">
    <property type="match status" value="1"/>
</dbReference>
<dbReference type="InterPro" id="IPR023779">
    <property type="entry name" value="Chromodomain_CS"/>
</dbReference>
<feature type="compositionally biased region" description="Acidic residues" evidence="3">
    <location>
        <begin position="114"/>
        <end position="126"/>
    </location>
</feature>
<dbReference type="Pfam" id="PF00385">
    <property type="entry name" value="Chromo"/>
    <property type="match status" value="1"/>
</dbReference>
<dbReference type="EMBL" id="OU015569">
    <property type="protein sequence ID" value="CAG5094987.1"/>
    <property type="molecule type" value="Genomic_DNA"/>
</dbReference>
<evidence type="ECO:0000256" key="2">
    <source>
        <dbReference type="ARBA" id="ARBA00023242"/>
    </source>
</evidence>
<proteinExistence type="predicted"/>
<dbReference type="InterPro" id="IPR023780">
    <property type="entry name" value="Chromo_domain"/>
</dbReference>
<name>A0ABN7SDC7_OIKDI</name>
<organism evidence="5 6">
    <name type="scientific">Oikopleura dioica</name>
    <name type="common">Tunicate</name>
    <dbReference type="NCBI Taxonomy" id="34765"/>
    <lineage>
        <taxon>Eukaryota</taxon>
        <taxon>Metazoa</taxon>
        <taxon>Chordata</taxon>
        <taxon>Tunicata</taxon>
        <taxon>Appendicularia</taxon>
        <taxon>Copelata</taxon>
        <taxon>Oikopleuridae</taxon>
        <taxon>Oikopleura</taxon>
    </lineage>
</organism>
<dbReference type="PROSITE" id="PS50013">
    <property type="entry name" value="CHROMO_2"/>
    <property type="match status" value="1"/>
</dbReference>
<keyword evidence="6" id="KW-1185">Reference proteome</keyword>
<dbReference type="InterPro" id="IPR016197">
    <property type="entry name" value="Chromo-like_dom_sf"/>
</dbReference>
<protein>
    <submittedName>
        <fullName evidence="5">Oidioi.mRNA.OKI2018_I69.XSR.g13976.t1.cds</fullName>
    </submittedName>
</protein>
<evidence type="ECO:0000313" key="6">
    <source>
        <dbReference type="Proteomes" id="UP001158576"/>
    </source>
</evidence>
<dbReference type="SUPFAM" id="SSF54160">
    <property type="entry name" value="Chromo domain-like"/>
    <property type="match status" value="1"/>
</dbReference>